<dbReference type="Proteomes" id="UP001187415">
    <property type="component" value="Unassembled WGS sequence"/>
</dbReference>
<keyword evidence="3" id="KW-1185">Reference proteome</keyword>
<feature type="region of interest" description="Disordered" evidence="1">
    <location>
        <begin position="170"/>
        <end position="207"/>
    </location>
</feature>
<dbReference type="AlphaFoldDB" id="A0AA88SV24"/>
<dbReference type="EMBL" id="JAUPFM010000008">
    <property type="protein sequence ID" value="KAK2844214.1"/>
    <property type="molecule type" value="Genomic_DNA"/>
</dbReference>
<evidence type="ECO:0000313" key="3">
    <source>
        <dbReference type="Proteomes" id="UP001187415"/>
    </source>
</evidence>
<feature type="compositionally biased region" description="Pro residues" evidence="1">
    <location>
        <begin position="197"/>
        <end position="207"/>
    </location>
</feature>
<accession>A0AA88SV24</accession>
<organism evidence="2 3">
    <name type="scientific">Channa striata</name>
    <name type="common">Snakehead murrel</name>
    <name type="synonym">Ophicephalus striatus</name>
    <dbReference type="NCBI Taxonomy" id="64152"/>
    <lineage>
        <taxon>Eukaryota</taxon>
        <taxon>Metazoa</taxon>
        <taxon>Chordata</taxon>
        <taxon>Craniata</taxon>
        <taxon>Vertebrata</taxon>
        <taxon>Euteleostomi</taxon>
        <taxon>Actinopterygii</taxon>
        <taxon>Neopterygii</taxon>
        <taxon>Teleostei</taxon>
        <taxon>Neoteleostei</taxon>
        <taxon>Acanthomorphata</taxon>
        <taxon>Anabantaria</taxon>
        <taxon>Anabantiformes</taxon>
        <taxon>Channoidei</taxon>
        <taxon>Channidae</taxon>
        <taxon>Channa</taxon>
    </lineage>
</organism>
<name>A0AA88SV24_CHASR</name>
<feature type="compositionally biased region" description="Pro residues" evidence="1">
    <location>
        <begin position="171"/>
        <end position="181"/>
    </location>
</feature>
<protein>
    <submittedName>
        <fullName evidence="2">Uncharacterized protein</fullName>
    </submittedName>
</protein>
<evidence type="ECO:0000256" key="1">
    <source>
        <dbReference type="SAM" id="MobiDB-lite"/>
    </source>
</evidence>
<comment type="caution">
    <text evidence="2">The sequence shown here is derived from an EMBL/GenBank/DDBJ whole genome shotgun (WGS) entry which is preliminary data.</text>
</comment>
<sequence length="207" mass="23009">MVVKPLFPPGEKKGVNDTLELPTPTRRSSLSFMEGERHTQPFWSEPAVRDIGQRECGSPHQRQPVHHLSSCRALLRVPVLQGERQWVRLEVRPGRGWESARRGEVREVLLSCCLETLQATWEPTGLSMLSDDLTNRAAVTSSVALECRRRRSACEGPPQAGEMPVVAVTPLLPPPTPPPHPTITTTPEPSLHHLLHPPRPPPPSLPY</sequence>
<reference evidence="2" key="1">
    <citation type="submission" date="2023-07" db="EMBL/GenBank/DDBJ databases">
        <title>Chromosome-level Genome Assembly of Striped Snakehead (Channa striata).</title>
        <authorList>
            <person name="Liu H."/>
        </authorList>
    </citation>
    <scope>NUCLEOTIDE SEQUENCE</scope>
    <source>
        <strain evidence="2">Gz</strain>
        <tissue evidence="2">Muscle</tissue>
    </source>
</reference>
<gene>
    <name evidence="2" type="ORF">Q5P01_010873</name>
</gene>
<evidence type="ECO:0000313" key="2">
    <source>
        <dbReference type="EMBL" id="KAK2844214.1"/>
    </source>
</evidence>
<feature type="region of interest" description="Disordered" evidence="1">
    <location>
        <begin position="1"/>
        <end position="25"/>
    </location>
</feature>
<proteinExistence type="predicted"/>